<evidence type="ECO:0000256" key="1">
    <source>
        <dbReference type="SAM" id="Phobius"/>
    </source>
</evidence>
<keyword evidence="1" id="KW-1133">Transmembrane helix</keyword>
<organism evidence="2">
    <name type="scientific">Clastoptera arizonana</name>
    <name type="common">Arizona spittle bug</name>
    <dbReference type="NCBI Taxonomy" id="38151"/>
    <lineage>
        <taxon>Eukaryota</taxon>
        <taxon>Metazoa</taxon>
        <taxon>Ecdysozoa</taxon>
        <taxon>Arthropoda</taxon>
        <taxon>Hexapoda</taxon>
        <taxon>Insecta</taxon>
        <taxon>Pterygota</taxon>
        <taxon>Neoptera</taxon>
        <taxon>Paraneoptera</taxon>
        <taxon>Hemiptera</taxon>
        <taxon>Auchenorrhyncha</taxon>
        <taxon>Cercopoidea</taxon>
        <taxon>Clastopteridae</taxon>
        <taxon>Clastoptera</taxon>
    </lineage>
</organism>
<feature type="non-terminal residue" evidence="2">
    <location>
        <position position="1"/>
    </location>
</feature>
<reference evidence="2" key="1">
    <citation type="submission" date="2015-12" db="EMBL/GenBank/DDBJ databases">
        <title>De novo transcriptome assembly of four potential Pierce s Disease insect vectors from Arizona vineyards.</title>
        <authorList>
            <person name="Tassone E.E."/>
        </authorList>
    </citation>
    <scope>NUCLEOTIDE SEQUENCE</scope>
</reference>
<protein>
    <submittedName>
        <fullName evidence="2">Uncharacterized protein</fullName>
    </submittedName>
</protein>
<keyword evidence="1" id="KW-0812">Transmembrane</keyword>
<sequence length="123" mass="13967">ERLGAQEDMAQNLVSLLIIFMFINILMSLEVSSDRPRRQINGIQRRLMDMFQPKPIVDTMTEDEKYGNEVDHPIGKAVVKTVERFSNAVNSVWNIPVDRARQLSRSATEALNNLGARLVGLEK</sequence>
<proteinExistence type="predicted"/>
<dbReference type="EMBL" id="GEDC01031781">
    <property type="protein sequence ID" value="JAS05517.1"/>
    <property type="molecule type" value="Transcribed_RNA"/>
</dbReference>
<accession>A0A1B6BW41</accession>
<dbReference type="AlphaFoldDB" id="A0A1B6BW41"/>
<keyword evidence="1" id="KW-0472">Membrane</keyword>
<feature type="transmembrane region" description="Helical" evidence="1">
    <location>
        <begin position="12"/>
        <end position="29"/>
    </location>
</feature>
<gene>
    <name evidence="2" type="ORF">g.24065</name>
</gene>
<name>A0A1B6BW41_9HEMI</name>
<evidence type="ECO:0000313" key="2">
    <source>
        <dbReference type="EMBL" id="JAS05517.1"/>
    </source>
</evidence>